<dbReference type="PANTHER" id="PTHR21600">
    <property type="entry name" value="MITOCHONDRIAL RNA PSEUDOURIDINE SYNTHASE"/>
    <property type="match status" value="1"/>
</dbReference>
<evidence type="ECO:0000256" key="2">
    <source>
        <dbReference type="ARBA" id="ARBA00023235"/>
    </source>
</evidence>
<feature type="active site" evidence="3">
    <location>
        <position position="135"/>
    </location>
</feature>
<protein>
    <recommendedName>
        <fullName evidence="5">Pseudouridine synthase</fullName>
        <ecNumber evidence="5">5.4.99.-</ecNumber>
    </recommendedName>
</protein>
<evidence type="ECO:0000259" key="6">
    <source>
        <dbReference type="Pfam" id="PF00849"/>
    </source>
</evidence>
<dbReference type="GO" id="GO:0000455">
    <property type="term" value="P:enzyme-directed rRNA pseudouridine synthesis"/>
    <property type="evidence" value="ECO:0007669"/>
    <property type="project" value="TreeGrafter"/>
</dbReference>
<dbReference type="Gene3D" id="3.10.290.10">
    <property type="entry name" value="RNA-binding S4 domain"/>
    <property type="match status" value="1"/>
</dbReference>
<dbReference type="InterPro" id="IPR050188">
    <property type="entry name" value="RluA_PseudoU_synthase"/>
</dbReference>
<evidence type="ECO:0000256" key="5">
    <source>
        <dbReference type="RuleBase" id="RU362028"/>
    </source>
</evidence>
<dbReference type="InterPro" id="IPR036986">
    <property type="entry name" value="S4_RNA-bd_sf"/>
</dbReference>
<evidence type="ECO:0000313" key="7">
    <source>
        <dbReference type="EMBL" id="EAY27270.1"/>
    </source>
</evidence>
<keyword evidence="4" id="KW-0694">RNA-binding</keyword>
<name>A1ZQW5_MICM2</name>
<gene>
    <name evidence="7" type="ORF">M23134_06580</name>
</gene>
<dbReference type="GO" id="GO:0140098">
    <property type="term" value="F:catalytic activity, acting on RNA"/>
    <property type="evidence" value="ECO:0007669"/>
    <property type="project" value="UniProtKB-ARBA"/>
</dbReference>
<sequence length="297" mass="32923">MFLLKTHTVPHNAPAARLSDYACGIFEQLPSRKGVKKAIKKGAVRLNGMPAETGRWVQPGDIITLVDLEETPPKQYEFTLEVVYEDDHFAVINKPAGVKVSGNQYRTIVNMLPGNLKASPLPDALKWAKPVHRLDVPTSGLLMVAKTTQAHIHLGQQLEQKTIKKAYHAIVKGTPAARGHIRTPINGQSAHSEFEVLQTVPSLRNETLSLVRLSPHTGRTHQLRVHLASLGHPITGDTTYDEAGNTMLHKGLFLAATSLQLQHPTLTQTIEVSIDIPHKFASLLEREARRWEKFRAT</sequence>
<dbReference type="AlphaFoldDB" id="A1ZQW5"/>
<evidence type="ECO:0000256" key="4">
    <source>
        <dbReference type="PROSITE-ProRule" id="PRU00182"/>
    </source>
</evidence>
<dbReference type="RefSeq" id="WP_002699964.1">
    <property type="nucleotide sequence ID" value="NZ_AAWS01000025.1"/>
</dbReference>
<comment type="catalytic activity">
    <reaction evidence="5">
        <text>a uridine in RNA = a pseudouridine in RNA</text>
        <dbReference type="Rhea" id="RHEA:48348"/>
        <dbReference type="Rhea" id="RHEA-COMP:12068"/>
        <dbReference type="Rhea" id="RHEA-COMP:12069"/>
        <dbReference type="ChEBI" id="CHEBI:65314"/>
        <dbReference type="ChEBI" id="CHEBI:65315"/>
    </reaction>
</comment>
<dbReference type="InterPro" id="IPR006224">
    <property type="entry name" value="PsdUridine_synth_RluA-like_CS"/>
</dbReference>
<dbReference type="NCBIfam" id="TIGR00005">
    <property type="entry name" value="rluA_subfam"/>
    <property type="match status" value="1"/>
</dbReference>
<organism evidence="7 8">
    <name type="scientific">Microscilla marina ATCC 23134</name>
    <dbReference type="NCBI Taxonomy" id="313606"/>
    <lineage>
        <taxon>Bacteria</taxon>
        <taxon>Pseudomonadati</taxon>
        <taxon>Bacteroidota</taxon>
        <taxon>Cytophagia</taxon>
        <taxon>Cytophagales</taxon>
        <taxon>Microscillaceae</taxon>
        <taxon>Microscilla</taxon>
    </lineage>
</organism>
<comment type="similarity">
    <text evidence="1 5">Belongs to the pseudouridine synthase RluA family.</text>
</comment>
<dbReference type="InterPro" id="IPR020103">
    <property type="entry name" value="PsdUridine_synth_cat_dom_sf"/>
</dbReference>
<keyword evidence="2 5" id="KW-0413">Isomerase</keyword>
<dbReference type="GO" id="GO:0003723">
    <property type="term" value="F:RNA binding"/>
    <property type="evidence" value="ECO:0007669"/>
    <property type="project" value="UniProtKB-KW"/>
</dbReference>
<dbReference type="EC" id="5.4.99.-" evidence="5"/>
<dbReference type="PANTHER" id="PTHR21600:SF87">
    <property type="entry name" value="RNA PSEUDOURIDYLATE SYNTHASE DOMAIN-CONTAINING PROTEIN 1"/>
    <property type="match status" value="1"/>
</dbReference>
<dbReference type="CDD" id="cd02869">
    <property type="entry name" value="PseudoU_synth_RluA_like"/>
    <property type="match status" value="1"/>
</dbReference>
<dbReference type="eggNOG" id="COG0564">
    <property type="taxonomic scope" value="Bacteria"/>
</dbReference>
<dbReference type="GO" id="GO:0009982">
    <property type="term" value="F:pseudouridine synthase activity"/>
    <property type="evidence" value="ECO:0007669"/>
    <property type="project" value="InterPro"/>
</dbReference>
<dbReference type="SUPFAM" id="SSF55174">
    <property type="entry name" value="Alpha-L RNA-binding motif"/>
    <property type="match status" value="1"/>
</dbReference>
<evidence type="ECO:0000256" key="1">
    <source>
        <dbReference type="ARBA" id="ARBA00010876"/>
    </source>
</evidence>
<dbReference type="PROSITE" id="PS01129">
    <property type="entry name" value="PSI_RLU"/>
    <property type="match status" value="1"/>
</dbReference>
<evidence type="ECO:0000313" key="8">
    <source>
        <dbReference type="Proteomes" id="UP000004095"/>
    </source>
</evidence>
<dbReference type="CDD" id="cd00165">
    <property type="entry name" value="S4"/>
    <property type="match status" value="1"/>
</dbReference>
<dbReference type="EMBL" id="AAWS01000025">
    <property type="protein sequence ID" value="EAY27270.1"/>
    <property type="molecule type" value="Genomic_DNA"/>
</dbReference>
<evidence type="ECO:0000256" key="3">
    <source>
        <dbReference type="PIRSR" id="PIRSR606225-1"/>
    </source>
</evidence>
<feature type="domain" description="Pseudouridine synthase RsuA/RluA-like" evidence="6">
    <location>
        <begin position="88"/>
        <end position="229"/>
    </location>
</feature>
<accession>A1ZQW5</accession>
<dbReference type="PROSITE" id="PS50889">
    <property type="entry name" value="S4"/>
    <property type="match status" value="1"/>
</dbReference>
<proteinExistence type="inferred from homology"/>
<dbReference type="SUPFAM" id="SSF55120">
    <property type="entry name" value="Pseudouridine synthase"/>
    <property type="match status" value="1"/>
</dbReference>
<dbReference type="InterPro" id="IPR006225">
    <property type="entry name" value="PsdUridine_synth_RluC/D"/>
</dbReference>
<dbReference type="OrthoDB" id="9807829at2"/>
<reference evidence="7 8" key="1">
    <citation type="submission" date="2007-01" db="EMBL/GenBank/DDBJ databases">
        <authorList>
            <person name="Haygood M."/>
            <person name="Podell S."/>
            <person name="Anderson C."/>
            <person name="Hopkinson B."/>
            <person name="Roe K."/>
            <person name="Barbeau K."/>
            <person name="Gaasterland T."/>
            <person name="Ferriera S."/>
            <person name="Johnson J."/>
            <person name="Kravitz S."/>
            <person name="Beeson K."/>
            <person name="Sutton G."/>
            <person name="Rogers Y.-H."/>
            <person name="Friedman R."/>
            <person name="Frazier M."/>
            <person name="Venter J.C."/>
        </authorList>
    </citation>
    <scope>NUCLEOTIDE SEQUENCE [LARGE SCALE GENOMIC DNA]</scope>
    <source>
        <strain evidence="7 8">ATCC 23134</strain>
    </source>
</reference>
<dbReference type="Proteomes" id="UP000004095">
    <property type="component" value="Unassembled WGS sequence"/>
</dbReference>
<dbReference type="Gene3D" id="3.30.2350.10">
    <property type="entry name" value="Pseudouridine synthase"/>
    <property type="match status" value="1"/>
</dbReference>
<comment type="caution">
    <text evidence="7">The sequence shown here is derived from an EMBL/GenBank/DDBJ whole genome shotgun (WGS) entry which is preliminary data.</text>
</comment>
<comment type="function">
    <text evidence="5">Responsible for synthesis of pseudouridine from uracil.</text>
</comment>
<dbReference type="Pfam" id="PF00849">
    <property type="entry name" value="PseudoU_synth_2"/>
    <property type="match status" value="1"/>
</dbReference>
<keyword evidence="8" id="KW-1185">Reference proteome</keyword>
<dbReference type="InterPro" id="IPR006145">
    <property type="entry name" value="PsdUridine_synth_RsuA/RluA"/>
</dbReference>